<gene>
    <name evidence="2" type="ORF">GCM10009851_05120</name>
</gene>
<reference evidence="2 3" key="1">
    <citation type="journal article" date="2019" name="Int. J. Syst. Evol. Microbiol.">
        <title>The Global Catalogue of Microorganisms (GCM) 10K type strain sequencing project: providing services to taxonomists for standard genome sequencing and annotation.</title>
        <authorList>
            <consortium name="The Broad Institute Genomics Platform"/>
            <consortium name="The Broad Institute Genome Sequencing Center for Infectious Disease"/>
            <person name="Wu L."/>
            <person name="Ma J."/>
        </authorList>
    </citation>
    <scope>NUCLEOTIDE SEQUENCE [LARGE SCALE GENOMIC DNA]</scope>
    <source>
        <strain evidence="2 3">JCM 16117</strain>
    </source>
</reference>
<evidence type="ECO:0000313" key="3">
    <source>
        <dbReference type="Proteomes" id="UP001500929"/>
    </source>
</evidence>
<accession>A0ABN3D9H9</accession>
<keyword evidence="3" id="KW-1185">Reference proteome</keyword>
<feature type="domain" description="AB hydrolase-1" evidence="1">
    <location>
        <begin position="4"/>
        <end position="219"/>
    </location>
</feature>
<proteinExistence type="predicted"/>
<name>A0ABN3D9H9_9MICO</name>
<evidence type="ECO:0000259" key="1">
    <source>
        <dbReference type="Pfam" id="PF12697"/>
    </source>
</evidence>
<dbReference type="InterPro" id="IPR052897">
    <property type="entry name" value="Sec-Metab_Biosynth_Hydrolase"/>
</dbReference>
<dbReference type="PANTHER" id="PTHR37017">
    <property type="entry name" value="AB HYDROLASE-1 DOMAIN-CONTAINING PROTEIN-RELATED"/>
    <property type="match status" value="1"/>
</dbReference>
<sequence length="232" mass="24482">MTQVVLIHGTWLGGWAWERLVPALTDTGHDVHAPDLPGLAGRASEAGLDTGLDTHIRSITAYLDEHDLHEAILVGHSYGGLVAQGAAAASERVAGVVYLDAFLAAEGESAFDLLPWLANAFQPVDDAHPWLVTPLDPAGLGVTDPTDAAWLTAHMTPMPLATHRDPAPAPDATPAHYVYCEALPLMEGMLATADARGYSVTRIPTAHMPMVTHPDLLAATLATVITRLEASS</sequence>
<comment type="caution">
    <text evidence="2">The sequence shown here is derived from an EMBL/GenBank/DDBJ whole genome shotgun (WGS) entry which is preliminary data.</text>
</comment>
<keyword evidence="2" id="KW-0378">Hydrolase</keyword>
<dbReference type="PANTHER" id="PTHR37017:SF11">
    <property type="entry name" value="ESTERASE_LIPASE_THIOESTERASE DOMAIN-CONTAINING PROTEIN"/>
    <property type="match status" value="1"/>
</dbReference>
<dbReference type="Gene3D" id="3.40.50.1820">
    <property type="entry name" value="alpha/beta hydrolase"/>
    <property type="match status" value="1"/>
</dbReference>
<dbReference type="RefSeq" id="WP_259477555.1">
    <property type="nucleotide sequence ID" value="NZ_BAAAQY010000001.1"/>
</dbReference>
<evidence type="ECO:0000313" key="2">
    <source>
        <dbReference type="EMBL" id="GAA2224620.1"/>
    </source>
</evidence>
<dbReference type="Pfam" id="PF12697">
    <property type="entry name" value="Abhydrolase_6"/>
    <property type="match status" value="1"/>
</dbReference>
<protein>
    <submittedName>
        <fullName evidence="2">Alpha/beta fold hydrolase</fullName>
    </submittedName>
</protein>
<dbReference type="InterPro" id="IPR029058">
    <property type="entry name" value="AB_hydrolase_fold"/>
</dbReference>
<organism evidence="2 3">
    <name type="scientific">Herbiconiux moechotypicola</name>
    <dbReference type="NCBI Taxonomy" id="637393"/>
    <lineage>
        <taxon>Bacteria</taxon>
        <taxon>Bacillati</taxon>
        <taxon>Actinomycetota</taxon>
        <taxon>Actinomycetes</taxon>
        <taxon>Micrococcales</taxon>
        <taxon>Microbacteriaceae</taxon>
        <taxon>Herbiconiux</taxon>
    </lineage>
</organism>
<dbReference type="EMBL" id="BAAAQY010000001">
    <property type="protein sequence ID" value="GAA2224620.1"/>
    <property type="molecule type" value="Genomic_DNA"/>
</dbReference>
<dbReference type="GO" id="GO:0016787">
    <property type="term" value="F:hydrolase activity"/>
    <property type="evidence" value="ECO:0007669"/>
    <property type="project" value="UniProtKB-KW"/>
</dbReference>
<dbReference type="InterPro" id="IPR000073">
    <property type="entry name" value="AB_hydrolase_1"/>
</dbReference>
<dbReference type="SUPFAM" id="SSF53474">
    <property type="entry name" value="alpha/beta-Hydrolases"/>
    <property type="match status" value="1"/>
</dbReference>
<dbReference type="Proteomes" id="UP001500929">
    <property type="component" value="Unassembled WGS sequence"/>
</dbReference>